<comment type="similarity">
    <text evidence="1">Belongs to the carbohydrate kinase PfkB family.</text>
</comment>
<evidence type="ECO:0000313" key="5">
    <source>
        <dbReference type="EMBL" id="CUO40416.1"/>
    </source>
</evidence>
<feature type="domain" description="Carbohydrate kinase PfkB" evidence="4">
    <location>
        <begin position="4"/>
        <end position="299"/>
    </location>
</feature>
<dbReference type="RefSeq" id="WP_055152960.1">
    <property type="nucleotide sequence ID" value="NZ_CYZU01000017.1"/>
</dbReference>
<dbReference type="EMBL" id="CYZU01000017">
    <property type="protein sequence ID" value="CUO40416.1"/>
    <property type="molecule type" value="Genomic_DNA"/>
</dbReference>
<dbReference type="Pfam" id="PF00294">
    <property type="entry name" value="PfkB"/>
    <property type="match status" value="1"/>
</dbReference>
<evidence type="ECO:0000259" key="4">
    <source>
        <dbReference type="Pfam" id="PF00294"/>
    </source>
</evidence>
<gene>
    <name evidence="5" type="primary">iolC_3</name>
    <name evidence="5" type="ORF">ERS852491_02101</name>
</gene>
<dbReference type="InterPro" id="IPR029056">
    <property type="entry name" value="Ribokinase-like"/>
</dbReference>
<reference evidence="5 6" key="1">
    <citation type="submission" date="2015-09" db="EMBL/GenBank/DDBJ databases">
        <authorList>
            <consortium name="Pathogen Informatics"/>
        </authorList>
    </citation>
    <scope>NUCLEOTIDE SEQUENCE [LARGE SCALE GENOMIC DNA]</scope>
    <source>
        <strain evidence="5 6">2789STDY5834876</strain>
    </source>
</reference>
<keyword evidence="2 5" id="KW-0808">Transferase</keyword>
<dbReference type="InterPro" id="IPR011611">
    <property type="entry name" value="PfkB_dom"/>
</dbReference>
<protein>
    <submittedName>
        <fullName evidence="5">5-dehydro-2-deoxygluconokinase</fullName>
        <ecNumber evidence="5">2.7.1.92</ecNumber>
    </submittedName>
</protein>
<sequence>MKYDLVSVGETMVCFLPDSVNPLRYVNGFRKTIAGAESNVCIGLSKLNKKTCWISSLGKDEFGSYIRNQIRSEGVDVSANISETSSTGIMFKQFTSHRDNAVFYYRRNSAASGLTLEDIPLDRIKDTRLLHLTGILPALSESCRETAMGLIEFANARQIPVSFDPNIRLKLWDVSAAKAALLPMLKKVDLLLLGEEEADVLFGAHDPDTLRKVQKENNYTMLALKRGAKGSAVFTPDRVEEVDSFPVNSVDNIGAGDAFNAGFLYGYLEECSPRQCGVLGNAMGAFAVMGPGDTETLPDAASLHNFIQHRDEILR</sequence>
<evidence type="ECO:0000256" key="2">
    <source>
        <dbReference type="ARBA" id="ARBA00022679"/>
    </source>
</evidence>
<dbReference type="CDD" id="cd01166">
    <property type="entry name" value="KdgK"/>
    <property type="match status" value="1"/>
</dbReference>
<evidence type="ECO:0000256" key="1">
    <source>
        <dbReference type="ARBA" id="ARBA00010688"/>
    </source>
</evidence>
<dbReference type="PANTHER" id="PTHR43085">
    <property type="entry name" value="HEXOKINASE FAMILY MEMBER"/>
    <property type="match status" value="1"/>
</dbReference>
<dbReference type="SUPFAM" id="SSF53613">
    <property type="entry name" value="Ribokinase-like"/>
    <property type="match status" value="1"/>
</dbReference>
<name>A0A174EV29_9FIRM</name>
<dbReference type="OrthoDB" id="9813569at2"/>
<proteinExistence type="inferred from homology"/>
<organism evidence="5 6">
    <name type="scientific">Faecalicatena contorta</name>
    <dbReference type="NCBI Taxonomy" id="39482"/>
    <lineage>
        <taxon>Bacteria</taxon>
        <taxon>Bacillati</taxon>
        <taxon>Bacillota</taxon>
        <taxon>Clostridia</taxon>
        <taxon>Lachnospirales</taxon>
        <taxon>Lachnospiraceae</taxon>
        <taxon>Faecalicatena</taxon>
    </lineage>
</organism>
<keyword evidence="3 5" id="KW-0418">Kinase</keyword>
<dbReference type="AlphaFoldDB" id="A0A174EV29"/>
<dbReference type="STRING" id="39482.ERS852491_02101"/>
<dbReference type="PANTHER" id="PTHR43085:SF57">
    <property type="entry name" value="CARBOHYDRATE KINASE PFKB DOMAIN-CONTAINING PROTEIN"/>
    <property type="match status" value="1"/>
</dbReference>
<dbReference type="GO" id="GO:0047590">
    <property type="term" value="F:5-dehydro-2-deoxygluconokinase activity"/>
    <property type="evidence" value="ECO:0007669"/>
    <property type="project" value="UniProtKB-EC"/>
</dbReference>
<accession>A0A174EV29</accession>
<dbReference type="InterPro" id="IPR050306">
    <property type="entry name" value="PfkB_Carbo_kinase"/>
</dbReference>
<evidence type="ECO:0000256" key="3">
    <source>
        <dbReference type="ARBA" id="ARBA00022777"/>
    </source>
</evidence>
<dbReference type="EC" id="2.7.1.92" evidence="5"/>
<dbReference type="Gene3D" id="3.40.1190.20">
    <property type="match status" value="1"/>
</dbReference>
<dbReference type="Proteomes" id="UP000095544">
    <property type="component" value="Unassembled WGS sequence"/>
</dbReference>
<evidence type="ECO:0000313" key="6">
    <source>
        <dbReference type="Proteomes" id="UP000095544"/>
    </source>
</evidence>